<name>A0A412NMD8_MEDGN</name>
<comment type="caution">
    <text evidence="1">The sequence shown here is derived from an EMBL/GenBank/DDBJ whole genome shotgun (WGS) entry which is preliminary data.</text>
</comment>
<evidence type="ECO:0008006" key="3">
    <source>
        <dbReference type="Google" id="ProtNLM"/>
    </source>
</evidence>
<sequence>MSNGLKQYFPMIQTREELCKKIQTTPELKFLFDSWDESQQEEFLQFCTGMQGVKILYDSFFKEILNLDTAPSRLEELLSLILQRHIRILHVLPNDSSRIAEENALLIMDIVVQLEDGSIANIEVQKIGYSFPGQRSACYLADLLLRQYKRAKNERKKKFSYRDIKSVYTIVFIEKSSGEMKRHKQDYVHHFCQKSDTGLHMELLQEFVFIPLDIYRETRHNKGIPI</sequence>
<accession>A0A412NMD8</accession>
<proteinExistence type="predicted"/>
<protein>
    <recommendedName>
        <fullName evidence="3">PD-(D/E)XK nuclease family transposase</fullName>
    </recommendedName>
</protein>
<dbReference type="Proteomes" id="UP000283834">
    <property type="component" value="Unassembled WGS sequence"/>
</dbReference>
<dbReference type="Pfam" id="PF12784">
    <property type="entry name" value="PDDEXK_2"/>
    <property type="match status" value="1"/>
</dbReference>
<evidence type="ECO:0000313" key="1">
    <source>
        <dbReference type="EMBL" id="RGT41695.1"/>
    </source>
</evidence>
<evidence type="ECO:0000313" key="2">
    <source>
        <dbReference type="Proteomes" id="UP000283834"/>
    </source>
</evidence>
<organism evidence="1 2">
    <name type="scientific">Mediterraneibacter gnavus</name>
    <name type="common">Ruminococcus gnavus</name>
    <dbReference type="NCBI Taxonomy" id="33038"/>
    <lineage>
        <taxon>Bacteria</taxon>
        <taxon>Bacillati</taxon>
        <taxon>Bacillota</taxon>
        <taxon>Clostridia</taxon>
        <taxon>Lachnospirales</taxon>
        <taxon>Lachnospiraceae</taxon>
        <taxon>Mediterraneibacter</taxon>
    </lineage>
</organism>
<dbReference type="EMBL" id="QRWQ01000001">
    <property type="protein sequence ID" value="RGT41695.1"/>
    <property type="molecule type" value="Genomic_DNA"/>
</dbReference>
<dbReference type="RefSeq" id="WP_118046341.1">
    <property type="nucleotide sequence ID" value="NZ_QRWQ01000001.1"/>
</dbReference>
<gene>
    <name evidence="1" type="ORF">DWX36_00195</name>
</gene>
<reference evidence="1 2" key="1">
    <citation type="submission" date="2018-08" db="EMBL/GenBank/DDBJ databases">
        <title>A genome reference for cultivated species of the human gut microbiota.</title>
        <authorList>
            <person name="Zou Y."/>
            <person name="Xue W."/>
            <person name="Luo G."/>
        </authorList>
    </citation>
    <scope>NUCLEOTIDE SEQUENCE [LARGE SCALE GENOMIC DNA]</scope>
    <source>
        <strain evidence="1 2">AF19-16AC</strain>
    </source>
</reference>
<dbReference type="AlphaFoldDB" id="A0A412NMD8"/>